<keyword evidence="2 6" id="KW-0813">Transport</keyword>
<reference evidence="8" key="1">
    <citation type="submission" date="2023-03" db="EMBL/GenBank/DDBJ databases">
        <title>Andean soil-derived lignocellulolytic bacterial consortium as a source of novel taxa and putative plastic-active enzymes.</title>
        <authorList>
            <person name="Diaz-Garcia L."/>
            <person name="Chuvochina M."/>
            <person name="Feuerriegel G."/>
            <person name="Bunk B."/>
            <person name="Sproer C."/>
            <person name="Streit W.R."/>
            <person name="Rodriguez L.M."/>
            <person name="Overmann J."/>
            <person name="Jimenez D.J."/>
        </authorList>
    </citation>
    <scope>NUCLEOTIDE SEQUENCE</scope>
    <source>
        <strain evidence="8">MAG 26</strain>
    </source>
</reference>
<comment type="similarity">
    <text evidence="6">Belongs to the sodium:neurotransmitter symporter (SNF) (TC 2.A.22) family.</text>
</comment>
<keyword evidence="4 7" id="KW-1133">Transmembrane helix</keyword>
<dbReference type="InterPro" id="IPR047218">
    <property type="entry name" value="YocR/YhdH-like"/>
</dbReference>
<dbReference type="NCBIfam" id="NF037979">
    <property type="entry name" value="Na_transp"/>
    <property type="match status" value="1"/>
</dbReference>
<keyword evidence="3 6" id="KW-0812">Transmembrane</keyword>
<feature type="transmembrane region" description="Helical" evidence="7">
    <location>
        <begin position="21"/>
        <end position="39"/>
    </location>
</feature>
<feature type="transmembrane region" description="Helical" evidence="7">
    <location>
        <begin position="94"/>
        <end position="116"/>
    </location>
</feature>
<feature type="transmembrane region" description="Helical" evidence="7">
    <location>
        <begin position="157"/>
        <end position="176"/>
    </location>
</feature>
<dbReference type="SUPFAM" id="SSF161070">
    <property type="entry name" value="SNF-like"/>
    <property type="match status" value="1"/>
</dbReference>
<evidence type="ECO:0000256" key="5">
    <source>
        <dbReference type="ARBA" id="ARBA00023136"/>
    </source>
</evidence>
<feature type="transmembrane region" description="Helical" evidence="7">
    <location>
        <begin position="264"/>
        <end position="286"/>
    </location>
</feature>
<sequence length="458" mass="48709">MTDTAAAAEGAHREVWSSKLSFLYSATAAAIGLGSLWRFPYVAGVNGGGAFVLVYILFVALLCIPVILAEMFIGKRGSGSTVASVNRMVREEGAWGGWRSIGWLSLLIPFFGLSYYSVIAGWCLDYARLSVFHGFAGITPEQSQAAFGDLMASPARLLALQAVFIATAVLVVSRGLKGGIERISQIKITAMFAILLFMVIYNAFNFGLAKAGGFLFAPDFSQLTAKAVLAAFGQALFSTGIGIGVLMTYSAFVPPGISLPQSSALLSLAVVIVASMAGLAIFPIVFNFGLSPDQGTNLIFVTVPIAFGQMTGGRLISILFFGLIAIGAFTSAVGMLEPVVAWLEERVRIGRTRICMLLGLAIWLVGLPSMLSFNLMADVHPLSFIPLFAKSGVFDVLDMGIALILLPLNALLIALFVGWGVRRVTVNAELGDGWLITYWRLILRYLAPAAIVALLAGL</sequence>
<evidence type="ECO:0000256" key="7">
    <source>
        <dbReference type="SAM" id="Phobius"/>
    </source>
</evidence>
<evidence type="ECO:0000256" key="3">
    <source>
        <dbReference type="ARBA" id="ARBA00022692"/>
    </source>
</evidence>
<dbReference type="PROSITE" id="PS00610">
    <property type="entry name" value="NA_NEUROTRAN_SYMP_1"/>
    <property type="match status" value="1"/>
</dbReference>
<evidence type="ECO:0000256" key="2">
    <source>
        <dbReference type="ARBA" id="ARBA00022448"/>
    </source>
</evidence>
<dbReference type="InterPro" id="IPR037272">
    <property type="entry name" value="SNS_sf"/>
</dbReference>
<dbReference type="KEGG" id="acob:P0Y56_06175"/>
<dbReference type="EMBL" id="CP119316">
    <property type="protein sequence ID" value="WEK47878.1"/>
    <property type="molecule type" value="Genomic_DNA"/>
</dbReference>
<dbReference type="PROSITE" id="PS50267">
    <property type="entry name" value="NA_NEUROTRAN_SYMP_3"/>
    <property type="match status" value="1"/>
</dbReference>
<feature type="transmembrane region" description="Helical" evidence="7">
    <location>
        <begin position="188"/>
        <end position="208"/>
    </location>
</feature>
<evidence type="ECO:0000313" key="8">
    <source>
        <dbReference type="EMBL" id="WEK47878.1"/>
    </source>
</evidence>
<dbReference type="GO" id="GO:0015293">
    <property type="term" value="F:symporter activity"/>
    <property type="evidence" value="ECO:0007669"/>
    <property type="project" value="UniProtKB-KW"/>
</dbReference>
<gene>
    <name evidence="8" type="ORF">P0Y56_06175</name>
</gene>
<proteinExistence type="inferred from homology"/>
<feature type="transmembrane region" description="Helical" evidence="7">
    <location>
        <begin position="318"/>
        <end position="343"/>
    </location>
</feature>
<accession>A0AAJ5X7M8</accession>
<dbReference type="Pfam" id="PF00209">
    <property type="entry name" value="SNF"/>
    <property type="match status" value="2"/>
</dbReference>
<dbReference type="InterPro" id="IPR000175">
    <property type="entry name" value="Na/ntran_symport"/>
</dbReference>
<feature type="transmembrane region" description="Helical" evidence="7">
    <location>
        <begin position="51"/>
        <end position="73"/>
    </location>
</feature>
<dbReference type="GO" id="GO:0016020">
    <property type="term" value="C:membrane"/>
    <property type="evidence" value="ECO:0007669"/>
    <property type="project" value="UniProtKB-SubCell"/>
</dbReference>
<evidence type="ECO:0000256" key="6">
    <source>
        <dbReference type="RuleBase" id="RU003732"/>
    </source>
</evidence>
<feature type="transmembrane region" description="Helical" evidence="7">
    <location>
        <begin position="355"/>
        <end position="376"/>
    </location>
</feature>
<dbReference type="Proteomes" id="UP001218362">
    <property type="component" value="Chromosome"/>
</dbReference>
<keyword evidence="6" id="KW-0769">Symport</keyword>
<dbReference type="PANTHER" id="PTHR42948">
    <property type="entry name" value="TRANSPORTER"/>
    <property type="match status" value="1"/>
</dbReference>
<keyword evidence="5 7" id="KW-0472">Membrane</keyword>
<protein>
    <recommendedName>
        <fullName evidence="6">Transporter</fullName>
    </recommendedName>
</protein>
<feature type="transmembrane region" description="Helical" evidence="7">
    <location>
        <begin position="396"/>
        <end position="421"/>
    </location>
</feature>
<dbReference type="PANTHER" id="PTHR42948:SF1">
    <property type="entry name" value="TRANSPORTER"/>
    <property type="match status" value="1"/>
</dbReference>
<feature type="transmembrane region" description="Helical" evidence="7">
    <location>
        <begin position="228"/>
        <end position="252"/>
    </location>
</feature>
<evidence type="ECO:0000256" key="4">
    <source>
        <dbReference type="ARBA" id="ARBA00022989"/>
    </source>
</evidence>
<dbReference type="PRINTS" id="PR00176">
    <property type="entry name" value="NANEUSMPORT"/>
</dbReference>
<evidence type="ECO:0000313" key="9">
    <source>
        <dbReference type="Proteomes" id="UP001218362"/>
    </source>
</evidence>
<evidence type="ECO:0000256" key="1">
    <source>
        <dbReference type="ARBA" id="ARBA00004141"/>
    </source>
</evidence>
<name>A0AAJ5X7M8_9SPHN</name>
<comment type="subcellular location">
    <subcellularLocation>
        <location evidence="1">Membrane</location>
        <topology evidence="1">Multi-pass membrane protein</topology>
    </subcellularLocation>
</comment>
<dbReference type="CDD" id="cd10336">
    <property type="entry name" value="SLC6sbd_Tyt1-Like"/>
    <property type="match status" value="1"/>
</dbReference>
<dbReference type="AlphaFoldDB" id="A0AAJ5X7M8"/>
<organism evidence="8 9">
    <name type="scientific">Candidatus Andeanibacterium colombiense</name>
    <dbReference type="NCBI Taxonomy" id="3121345"/>
    <lineage>
        <taxon>Bacteria</taxon>
        <taxon>Pseudomonadati</taxon>
        <taxon>Pseudomonadota</taxon>
        <taxon>Alphaproteobacteria</taxon>
        <taxon>Sphingomonadales</taxon>
        <taxon>Sphingomonadaceae</taxon>
        <taxon>Candidatus Andeanibacterium</taxon>
    </lineage>
</organism>
<feature type="transmembrane region" description="Helical" evidence="7">
    <location>
        <begin position="433"/>
        <end position="456"/>
    </location>
</feature>